<evidence type="ECO:0000256" key="6">
    <source>
        <dbReference type="ARBA" id="ARBA00023136"/>
    </source>
</evidence>
<organism evidence="9 10">
    <name type="scientific">Hungatella hathewayi</name>
    <dbReference type="NCBI Taxonomy" id="154046"/>
    <lineage>
        <taxon>Bacteria</taxon>
        <taxon>Bacillati</taxon>
        <taxon>Bacillota</taxon>
        <taxon>Clostridia</taxon>
        <taxon>Lachnospirales</taxon>
        <taxon>Lachnospiraceae</taxon>
        <taxon>Hungatella</taxon>
    </lineage>
</organism>
<dbReference type="Gene3D" id="1.10.3720.10">
    <property type="entry name" value="MetI-like"/>
    <property type="match status" value="1"/>
</dbReference>
<evidence type="ECO:0000256" key="5">
    <source>
        <dbReference type="ARBA" id="ARBA00022989"/>
    </source>
</evidence>
<dbReference type="EMBL" id="CYZE01000016">
    <property type="protein sequence ID" value="CUP02849.1"/>
    <property type="molecule type" value="Genomic_DNA"/>
</dbReference>
<reference evidence="9 10" key="1">
    <citation type="submission" date="2015-09" db="EMBL/GenBank/DDBJ databases">
        <authorList>
            <consortium name="Pathogen Informatics"/>
        </authorList>
    </citation>
    <scope>NUCLEOTIDE SEQUENCE [LARGE SCALE GENOMIC DNA]</scope>
    <source>
        <strain evidence="9 10">2789STDY5608850</strain>
    </source>
</reference>
<evidence type="ECO:0000256" key="7">
    <source>
        <dbReference type="RuleBase" id="RU363032"/>
    </source>
</evidence>
<keyword evidence="6 7" id="KW-0472">Membrane</keyword>
<evidence type="ECO:0000313" key="10">
    <source>
        <dbReference type="Proteomes" id="UP000095651"/>
    </source>
</evidence>
<keyword evidence="5 7" id="KW-1133">Transmembrane helix</keyword>
<dbReference type="PANTHER" id="PTHR43227:SF8">
    <property type="entry name" value="DIACETYLCHITOBIOSE UPTAKE SYSTEM PERMEASE PROTEIN DASB"/>
    <property type="match status" value="1"/>
</dbReference>
<evidence type="ECO:0000259" key="8">
    <source>
        <dbReference type="PROSITE" id="PS50928"/>
    </source>
</evidence>
<feature type="transmembrane region" description="Helical" evidence="7">
    <location>
        <begin position="262"/>
        <end position="284"/>
    </location>
</feature>
<evidence type="ECO:0000256" key="1">
    <source>
        <dbReference type="ARBA" id="ARBA00004651"/>
    </source>
</evidence>
<feature type="transmembrane region" description="Helical" evidence="7">
    <location>
        <begin position="12"/>
        <end position="32"/>
    </location>
</feature>
<dbReference type="GO" id="GO:0055085">
    <property type="term" value="P:transmembrane transport"/>
    <property type="evidence" value="ECO:0007669"/>
    <property type="project" value="InterPro"/>
</dbReference>
<comment type="subcellular location">
    <subcellularLocation>
        <location evidence="1 7">Cell membrane</location>
        <topology evidence="1 7">Multi-pass membrane protein</topology>
    </subcellularLocation>
</comment>
<dbReference type="GO" id="GO:0005886">
    <property type="term" value="C:plasma membrane"/>
    <property type="evidence" value="ECO:0007669"/>
    <property type="project" value="UniProtKB-SubCell"/>
</dbReference>
<dbReference type="PANTHER" id="PTHR43227">
    <property type="entry name" value="BLL4140 PROTEIN"/>
    <property type="match status" value="1"/>
</dbReference>
<comment type="similarity">
    <text evidence="7">Belongs to the binding-protein-dependent transport system permease family.</text>
</comment>
<feature type="transmembrane region" description="Helical" evidence="7">
    <location>
        <begin position="74"/>
        <end position="96"/>
    </location>
</feature>
<dbReference type="Pfam" id="PF00528">
    <property type="entry name" value="BPD_transp_1"/>
    <property type="match status" value="1"/>
</dbReference>
<keyword evidence="4 7" id="KW-0812">Transmembrane</keyword>
<dbReference type="PROSITE" id="PS50928">
    <property type="entry name" value="ABC_TM1"/>
    <property type="match status" value="1"/>
</dbReference>
<dbReference type="AlphaFoldDB" id="A0A174K0N9"/>
<dbReference type="InterPro" id="IPR050809">
    <property type="entry name" value="UgpAE/MalFG_permease"/>
</dbReference>
<evidence type="ECO:0000313" key="9">
    <source>
        <dbReference type="EMBL" id="CUP02849.1"/>
    </source>
</evidence>
<feature type="transmembrane region" description="Helical" evidence="7">
    <location>
        <begin position="108"/>
        <end position="125"/>
    </location>
</feature>
<feature type="transmembrane region" description="Helical" evidence="7">
    <location>
        <begin position="158"/>
        <end position="180"/>
    </location>
</feature>
<accession>A0A174K0N9</accession>
<dbReference type="Proteomes" id="UP000095651">
    <property type="component" value="Unassembled WGS sequence"/>
</dbReference>
<feature type="domain" description="ABC transmembrane type-1" evidence="8">
    <location>
        <begin position="70"/>
        <end position="284"/>
    </location>
</feature>
<keyword evidence="3" id="KW-1003">Cell membrane</keyword>
<dbReference type="CDD" id="cd06261">
    <property type="entry name" value="TM_PBP2"/>
    <property type="match status" value="1"/>
</dbReference>
<evidence type="ECO:0000256" key="2">
    <source>
        <dbReference type="ARBA" id="ARBA00022448"/>
    </source>
</evidence>
<proteinExistence type="inferred from homology"/>
<protein>
    <submittedName>
        <fullName evidence="9">Sugar ABC transporter permease</fullName>
    </submittedName>
</protein>
<dbReference type="InterPro" id="IPR035906">
    <property type="entry name" value="MetI-like_sf"/>
</dbReference>
<dbReference type="RefSeq" id="WP_055658906.1">
    <property type="nucleotide sequence ID" value="NZ_CABIXC010000016.1"/>
</dbReference>
<dbReference type="InterPro" id="IPR000515">
    <property type="entry name" value="MetI-like"/>
</dbReference>
<dbReference type="SUPFAM" id="SSF161098">
    <property type="entry name" value="MetI-like"/>
    <property type="match status" value="1"/>
</dbReference>
<name>A0A174K0N9_9FIRM</name>
<sequence length="292" mass="32587">MNRVLSNKKAVVIFLLPALVLFLTIIIVPIFMSVTYSLTEWDGIGKKVFTGFDNYKELFLTNSDGFWRAVKNSLIFAAGSVFVQLPISLILALILARGVKGERFYVSVYFIPVLISTVVIGQLWMKIYNPQYGLLNTVLRSMGLEQLTGNWLGDTKKVIFAVIVPVLWQYIGYHMLLMYASVRSISEEIFEAARIDGANGIQTALHITIPLMKPILKVCVTFAVVGSLKNFDLVYVMTGGGPAGASQLPSTLMVETIFSRNMYGYGSSMAIFIILECFLFAWLIRGAFRDNE</sequence>
<keyword evidence="2 7" id="KW-0813">Transport</keyword>
<gene>
    <name evidence="9" type="primary">ugpA_70</name>
    <name evidence="9" type="ORF">ERS852407_04744</name>
</gene>
<evidence type="ECO:0000256" key="3">
    <source>
        <dbReference type="ARBA" id="ARBA00022475"/>
    </source>
</evidence>
<evidence type="ECO:0000256" key="4">
    <source>
        <dbReference type="ARBA" id="ARBA00022692"/>
    </source>
</evidence>